<keyword evidence="9" id="KW-1185">Reference proteome</keyword>
<dbReference type="OrthoDB" id="5599753at2759"/>
<evidence type="ECO:0000313" key="6">
    <source>
        <dbReference type="EMBL" id="PWI76141.1"/>
    </source>
</evidence>
<dbReference type="EMBL" id="LCWV01000001">
    <property type="protein sequence ID" value="PWI76141.1"/>
    <property type="molecule type" value="Genomic_DNA"/>
</dbReference>
<keyword evidence="2" id="KW-0472">Membrane</keyword>
<evidence type="ECO:0000313" key="9">
    <source>
        <dbReference type="Proteomes" id="UP001287286"/>
    </source>
</evidence>
<evidence type="ECO:0000313" key="3">
    <source>
        <dbReference type="EMBL" id="KAK4090742.1"/>
    </source>
</evidence>
<reference evidence="4 7" key="3">
    <citation type="submission" date="2016-01" db="EMBL/GenBank/DDBJ databases">
        <title>Biosynthesis of antibiotic leucinostatins and their inhibition on Phytophthora in bio-control Purpureocillium lilacinum.</title>
        <authorList>
            <person name="Wang G."/>
            <person name="Liu Z."/>
            <person name="Lin R."/>
            <person name="Li E."/>
            <person name="Mao Z."/>
            <person name="Ling J."/>
            <person name="Yin W."/>
            <person name="Xie B."/>
        </authorList>
    </citation>
    <scope>NUCLEOTIDE SEQUENCE [LARGE SCALE GENOMIC DNA]</scope>
    <source>
        <strain evidence="4">PLBJ-1</strain>
        <strain evidence="5">PLFJ-1</strain>
    </source>
</reference>
<dbReference type="Proteomes" id="UP001287286">
    <property type="component" value="Unassembled WGS sequence"/>
</dbReference>
<dbReference type="OMA" id="WCERVEM"/>
<accession>A0A179GP56</accession>
<dbReference type="Proteomes" id="UP000078340">
    <property type="component" value="Unassembled WGS sequence"/>
</dbReference>
<reference evidence="6" key="1">
    <citation type="submission" date="2015-05" db="EMBL/GenBank/DDBJ databases">
        <authorList>
            <person name="Wang D.B."/>
            <person name="Wang M."/>
        </authorList>
    </citation>
    <scope>NUCLEOTIDE SEQUENCE</scope>
    <source>
        <strain evidence="6">36-1</strain>
    </source>
</reference>
<protein>
    <submittedName>
        <fullName evidence="4">Uncharacterized protein</fullName>
    </submittedName>
</protein>
<dbReference type="Proteomes" id="UP000245956">
    <property type="component" value="Unassembled WGS sequence"/>
</dbReference>
<dbReference type="EMBL" id="JAWRVI010000014">
    <property type="protein sequence ID" value="KAK4090742.1"/>
    <property type="molecule type" value="Genomic_DNA"/>
</dbReference>
<keyword evidence="2" id="KW-1133">Transmembrane helix</keyword>
<sequence>MVLAGVQAQLGRASTAALVALPAVAIPVVYLIYLNGRIRSTTTSRAGRRNHHQQQQQQLKGSATSETRAPADPKSLPDDVRSDNGSRWVVSYERVVSKPVLASSLSHPVAATDPAAGQPSTLLKTYLRATHVAFSWTPQALLIRAMIKEPHVKRSFDTDWINALSFAPGDLVNGVYRASHHSKTAGSVSERSELLIEVPASYKGPAVRGLLVAAIEPASSTNTDEVVFVNETWMWRGVDEPPTLLESPFGKWFHGKLAGWLILKGLGAVTGRKEKAG</sequence>
<keyword evidence="2" id="KW-0812">Transmembrane</keyword>
<comment type="caution">
    <text evidence="4">The sequence shown here is derived from an EMBL/GenBank/DDBJ whole genome shotgun (WGS) entry which is preliminary data.</text>
</comment>
<evidence type="ECO:0000313" key="8">
    <source>
        <dbReference type="Proteomes" id="UP000245956"/>
    </source>
</evidence>
<dbReference type="AlphaFoldDB" id="A0A179GP56"/>
<feature type="region of interest" description="Disordered" evidence="1">
    <location>
        <begin position="43"/>
        <end position="83"/>
    </location>
</feature>
<dbReference type="Proteomes" id="UP000078240">
    <property type="component" value="Unassembled WGS sequence"/>
</dbReference>
<feature type="compositionally biased region" description="Basic and acidic residues" evidence="1">
    <location>
        <begin position="69"/>
        <end position="83"/>
    </location>
</feature>
<evidence type="ECO:0000256" key="1">
    <source>
        <dbReference type="SAM" id="MobiDB-lite"/>
    </source>
</evidence>
<dbReference type="RefSeq" id="XP_018182046.1">
    <property type="nucleotide sequence ID" value="XM_018319572.1"/>
</dbReference>
<proteinExistence type="predicted"/>
<evidence type="ECO:0000313" key="7">
    <source>
        <dbReference type="Proteomes" id="UP000078240"/>
    </source>
</evidence>
<reference evidence="3 9" key="5">
    <citation type="journal article" date="2024" name="Microbiol. Resour. Announc.">
        <title>Genome annotations for the ascomycete fungi Trichoderma harzianum, Trichoderma aggressivum, and Purpureocillium lilacinum.</title>
        <authorList>
            <person name="Beijen E.P.W."/>
            <person name="Ohm R.A."/>
        </authorList>
    </citation>
    <scope>NUCLEOTIDE SEQUENCE [LARGE SCALE GENOMIC DNA]</scope>
    <source>
        <strain evidence="3 9">CBS 150709</strain>
    </source>
</reference>
<dbReference type="EMBL" id="LSBH01000005">
    <property type="protein sequence ID" value="OAQ78929.1"/>
    <property type="molecule type" value="Genomic_DNA"/>
</dbReference>
<dbReference type="EMBL" id="LSBI01000002">
    <property type="protein sequence ID" value="OAQ93327.1"/>
    <property type="molecule type" value="Genomic_DNA"/>
</dbReference>
<gene>
    <name evidence="6" type="ORF">PCL_03335</name>
    <name evidence="3" type="ORF">Purlil1_4878</name>
    <name evidence="4" type="ORF">VFPBJ_07050</name>
    <name evidence="5" type="ORF">VFPFJ_02488</name>
</gene>
<name>A0A179GP56_PURLI</name>
<evidence type="ECO:0000313" key="5">
    <source>
        <dbReference type="EMBL" id="OAQ93327.1"/>
    </source>
</evidence>
<dbReference type="GeneID" id="28884621"/>
<dbReference type="KEGG" id="plj:28884621"/>
<organism evidence="4 7">
    <name type="scientific">Purpureocillium lilacinum</name>
    <name type="common">Paecilomyces lilacinus</name>
    <dbReference type="NCBI Taxonomy" id="33203"/>
    <lineage>
        <taxon>Eukaryota</taxon>
        <taxon>Fungi</taxon>
        <taxon>Dikarya</taxon>
        <taxon>Ascomycota</taxon>
        <taxon>Pezizomycotina</taxon>
        <taxon>Sordariomycetes</taxon>
        <taxon>Hypocreomycetidae</taxon>
        <taxon>Hypocreales</taxon>
        <taxon>Ophiocordycipitaceae</taxon>
        <taxon>Purpureocillium</taxon>
    </lineage>
</organism>
<evidence type="ECO:0000313" key="4">
    <source>
        <dbReference type="EMBL" id="OAQ78929.1"/>
    </source>
</evidence>
<feature type="transmembrane region" description="Helical" evidence="2">
    <location>
        <begin position="12"/>
        <end position="33"/>
    </location>
</feature>
<reference evidence="6 8" key="2">
    <citation type="journal article" date="2016" name="Front. Microbiol.">
        <title>Genome and transcriptome sequences reveal the specific parasitism of the nematophagous Purpureocillium lilacinum 36-1.</title>
        <authorList>
            <person name="Xie J."/>
            <person name="Li S."/>
            <person name="Mo C."/>
            <person name="Xiao X."/>
            <person name="Peng D."/>
            <person name="Wang G."/>
            <person name="Xiao Y."/>
        </authorList>
    </citation>
    <scope>NUCLEOTIDE SEQUENCE [LARGE SCALE GENOMIC DNA]</scope>
    <source>
        <strain evidence="6 8">36-1</strain>
    </source>
</reference>
<evidence type="ECO:0000256" key="2">
    <source>
        <dbReference type="SAM" id="Phobius"/>
    </source>
</evidence>
<reference evidence="3" key="4">
    <citation type="submission" date="2023-11" db="EMBL/GenBank/DDBJ databases">
        <authorList>
            <person name="Beijen E."/>
            <person name="Ohm R.A."/>
        </authorList>
    </citation>
    <scope>NUCLEOTIDE SEQUENCE</scope>
    <source>
        <strain evidence="3">CBS 150709</strain>
    </source>
</reference>